<organism evidence="2 3">
    <name type="scientific">Planktothrix tepida PCC 9214</name>
    <dbReference type="NCBI Taxonomy" id="671072"/>
    <lineage>
        <taxon>Bacteria</taxon>
        <taxon>Bacillati</taxon>
        <taxon>Cyanobacteriota</taxon>
        <taxon>Cyanophyceae</taxon>
        <taxon>Oscillatoriophycideae</taxon>
        <taxon>Oscillatoriales</taxon>
        <taxon>Microcoleaceae</taxon>
        <taxon>Planktothrix</taxon>
    </lineage>
</organism>
<accession>A0A1J1LPT8</accession>
<dbReference type="CDD" id="cd01048">
    <property type="entry name" value="Ferritin_like_AB2"/>
    <property type="match status" value="1"/>
</dbReference>
<evidence type="ECO:0000313" key="2">
    <source>
        <dbReference type="EMBL" id="CUR34026.1"/>
    </source>
</evidence>
<evidence type="ECO:0000313" key="3">
    <source>
        <dbReference type="Proteomes" id="UP000184315"/>
    </source>
</evidence>
<dbReference type="SUPFAM" id="SSF47240">
    <property type="entry name" value="Ferritin-like"/>
    <property type="match status" value="1"/>
</dbReference>
<feature type="domain" description="DUF2202" evidence="1">
    <location>
        <begin position="18"/>
        <end position="174"/>
    </location>
</feature>
<reference evidence="3" key="1">
    <citation type="submission" date="2015-10" db="EMBL/GenBank/DDBJ databases">
        <authorList>
            <person name="Regsiter A."/>
            <person name="william w."/>
        </authorList>
    </citation>
    <scope>NUCLEOTIDE SEQUENCE [LARGE SCALE GENOMIC DNA]</scope>
</reference>
<dbReference type="InterPro" id="IPR019243">
    <property type="entry name" value="DUF2202"/>
</dbReference>
<dbReference type="AlphaFoldDB" id="A0A1J1LPT8"/>
<dbReference type="EMBL" id="CZDF01000171">
    <property type="protein sequence ID" value="CUR34026.1"/>
    <property type="molecule type" value="Genomic_DNA"/>
</dbReference>
<dbReference type="STRING" id="671072.PL9214640033"/>
<dbReference type="InterPro" id="IPR012347">
    <property type="entry name" value="Ferritin-like"/>
</dbReference>
<keyword evidence="3" id="KW-1185">Reference proteome</keyword>
<dbReference type="Pfam" id="PF09968">
    <property type="entry name" value="DUF2202"/>
    <property type="match status" value="1"/>
</dbReference>
<dbReference type="RefSeq" id="WP_072720537.1">
    <property type="nucleotide sequence ID" value="NZ_LN889812.1"/>
</dbReference>
<sequence length="280" mass="30317">MQTVNNFSSVNSSLDASETEGLLYMREEEKLAHDVYVTLYEQWGLSIFNNIANSEDRHDNQIETLLNNYQIEDPVGDNLIGVFVNPDLQQLYNNLIAQGSESLTAALQVGVLIEETDIADLQERIAQTDNADIQKVYEQLLKGSNNHLSAFTSNLTGETVNTNSSNTSNNLTNQIQETIIDDPLTGGGSNQSFVSNGGGNSAYAANFVLGSSSQINSTGLSAVEQSYLNIDNSFTARNQPFASSNIGGISNLSTNDLPMGFSLTQNPMAALTIMQTIARI</sequence>
<gene>
    <name evidence="2" type="ORF">PL9214640033</name>
</gene>
<dbReference type="InterPro" id="IPR009078">
    <property type="entry name" value="Ferritin-like_SF"/>
</dbReference>
<dbReference type="OrthoDB" id="9801086at2"/>
<proteinExistence type="predicted"/>
<dbReference type="Gene3D" id="1.20.1260.10">
    <property type="match status" value="1"/>
</dbReference>
<name>A0A1J1LPT8_9CYAN</name>
<protein>
    <recommendedName>
        <fullName evidence="1">DUF2202 domain-containing protein</fullName>
    </recommendedName>
</protein>
<evidence type="ECO:0000259" key="1">
    <source>
        <dbReference type="Pfam" id="PF09968"/>
    </source>
</evidence>
<dbReference type="Proteomes" id="UP000184315">
    <property type="component" value="Unassembled WGS sequence"/>
</dbReference>